<accession>A0A316FUH1</accession>
<dbReference type="OrthoDB" id="6196614at2"/>
<dbReference type="Proteomes" id="UP000245790">
    <property type="component" value="Unassembled WGS sequence"/>
</dbReference>
<organism evidence="1 2">
    <name type="scientific">Pleionea mediterranea</name>
    <dbReference type="NCBI Taxonomy" id="523701"/>
    <lineage>
        <taxon>Bacteria</taxon>
        <taxon>Pseudomonadati</taxon>
        <taxon>Pseudomonadota</taxon>
        <taxon>Gammaproteobacteria</taxon>
        <taxon>Oceanospirillales</taxon>
        <taxon>Pleioneaceae</taxon>
        <taxon>Pleionea</taxon>
    </lineage>
</organism>
<keyword evidence="2" id="KW-1185">Reference proteome</keyword>
<proteinExistence type="predicted"/>
<dbReference type="RefSeq" id="WP_109763132.1">
    <property type="nucleotide sequence ID" value="NZ_QGGU01000005.1"/>
</dbReference>
<name>A0A316FUH1_9GAMM</name>
<reference evidence="1 2" key="1">
    <citation type="submission" date="2018-05" db="EMBL/GenBank/DDBJ databases">
        <title>Genomic Encyclopedia of Type Strains, Phase IV (KMG-IV): sequencing the most valuable type-strain genomes for metagenomic binning, comparative biology and taxonomic classification.</title>
        <authorList>
            <person name="Goeker M."/>
        </authorList>
    </citation>
    <scope>NUCLEOTIDE SEQUENCE [LARGE SCALE GENOMIC DNA]</scope>
    <source>
        <strain evidence="1 2">DSM 25350</strain>
    </source>
</reference>
<evidence type="ECO:0000313" key="2">
    <source>
        <dbReference type="Proteomes" id="UP000245790"/>
    </source>
</evidence>
<comment type="caution">
    <text evidence="1">The sequence shown here is derived from an EMBL/GenBank/DDBJ whole genome shotgun (WGS) entry which is preliminary data.</text>
</comment>
<gene>
    <name evidence="1" type="ORF">C8D97_10550</name>
</gene>
<sequence length="337" mass="39843">MFKMINYYLFAFIAINGDANDRYKGYKFKPDDSKVERDVDKPNWLSEYIPEWQVVMPKSFLEVSGSQFFLFEVKTPRDKRTIEKFNKKKKEYLVGNREVYFNSSWNSAAVMHDNNVEFLHGPGLVFSTGHRGHDYFGCIESRPLFEVSMIEGVKNAIWIITGKGDELHYDGVNENIKVTVYDGETTQKYFEYYAMMTSYTNKPWKDFDFVLGATRDRSSPLFNDEFRGKKLFAKAYINDFDNNDKLDVVIWHRQYYSTRVSDKDRKGFTFEKEWFTRYEENKKHFFEKELTIDDGRKLLGNAGLTWKDGFPRDNRLCEEKKTSIPMMPRVIDSGIAY</sequence>
<protein>
    <submittedName>
        <fullName evidence="1">Uncharacterized protein</fullName>
    </submittedName>
</protein>
<evidence type="ECO:0000313" key="1">
    <source>
        <dbReference type="EMBL" id="PWK51735.1"/>
    </source>
</evidence>
<dbReference type="EMBL" id="QGGU01000005">
    <property type="protein sequence ID" value="PWK51735.1"/>
    <property type="molecule type" value="Genomic_DNA"/>
</dbReference>
<dbReference type="AlphaFoldDB" id="A0A316FUH1"/>